<dbReference type="HOGENOM" id="CLU_2305639_0_0_1"/>
<proteinExistence type="predicted"/>
<dbReference type="EMBL" id="FQ790278">
    <property type="protein sequence ID" value="CCD45884.1"/>
    <property type="molecule type" value="Genomic_DNA"/>
</dbReference>
<evidence type="ECO:0000313" key="1">
    <source>
        <dbReference type="EMBL" id="CCD45884.1"/>
    </source>
</evidence>
<protein>
    <submittedName>
        <fullName evidence="1">Uncharacterized protein</fullName>
    </submittedName>
</protein>
<gene>
    <name evidence="1" type="ORF">BofuT4_P049020.1</name>
</gene>
<dbReference type="Proteomes" id="UP000008177">
    <property type="component" value="Unplaced contigs"/>
</dbReference>
<dbReference type="AlphaFoldDB" id="G2XZJ7"/>
<sequence>MLKLRKGEMVNEASTNPAIVHSGTTEERIRCPGGLVAHDTIDRSALPGRHLPSHLYRCQIIRKYNVVLAFDIMYRNRDEWYRFPQSLDLQNNDKMAILGI</sequence>
<accession>G2XZJ7</accession>
<reference evidence="2" key="1">
    <citation type="journal article" date="2011" name="PLoS Genet.">
        <title>Genomic analysis of the necrotrophic fungal pathogens Sclerotinia sclerotiorum and Botrytis cinerea.</title>
        <authorList>
            <person name="Amselem J."/>
            <person name="Cuomo C.A."/>
            <person name="van Kan J.A."/>
            <person name="Viaud M."/>
            <person name="Benito E.P."/>
            <person name="Couloux A."/>
            <person name="Coutinho P.M."/>
            <person name="de Vries R.P."/>
            <person name="Dyer P.S."/>
            <person name="Fillinger S."/>
            <person name="Fournier E."/>
            <person name="Gout L."/>
            <person name="Hahn M."/>
            <person name="Kohn L."/>
            <person name="Lapalu N."/>
            <person name="Plummer K.M."/>
            <person name="Pradier J.M."/>
            <person name="Quevillon E."/>
            <person name="Sharon A."/>
            <person name="Simon A."/>
            <person name="ten Have A."/>
            <person name="Tudzynski B."/>
            <person name="Tudzynski P."/>
            <person name="Wincker P."/>
            <person name="Andrew M."/>
            <person name="Anthouard V."/>
            <person name="Beever R.E."/>
            <person name="Beffa R."/>
            <person name="Benoit I."/>
            <person name="Bouzid O."/>
            <person name="Brault B."/>
            <person name="Chen Z."/>
            <person name="Choquer M."/>
            <person name="Collemare J."/>
            <person name="Cotton P."/>
            <person name="Danchin E.G."/>
            <person name="Da Silva C."/>
            <person name="Gautier A."/>
            <person name="Giraud C."/>
            <person name="Giraud T."/>
            <person name="Gonzalez C."/>
            <person name="Grossetete S."/>
            <person name="Guldener U."/>
            <person name="Henrissat B."/>
            <person name="Howlett B.J."/>
            <person name="Kodira C."/>
            <person name="Kretschmer M."/>
            <person name="Lappartient A."/>
            <person name="Leroch M."/>
            <person name="Levis C."/>
            <person name="Mauceli E."/>
            <person name="Neuveglise C."/>
            <person name="Oeser B."/>
            <person name="Pearson M."/>
            <person name="Poulain J."/>
            <person name="Poussereau N."/>
            <person name="Quesneville H."/>
            <person name="Rascle C."/>
            <person name="Schumacher J."/>
            <person name="Segurens B."/>
            <person name="Sexton A."/>
            <person name="Silva E."/>
            <person name="Sirven C."/>
            <person name="Soanes D.M."/>
            <person name="Talbot N.J."/>
            <person name="Templeton M."/>
            <person name="Yandava C."/>
            <person name="Yarden O."/>
            <person name="Zeng Q."/>
            <person name="Rollins J.A."/>
            <person name="Lebrun M.H."/>
            <person name="Dickman M."/>
        </authorList>
    </citation>
    <scope>NUCLEOTIDE SEQUENCE [LARGE SCALE GENOMIC DNA]</scope>
    <source>
        <strain evidence="2">T4</strain>
    </source>
</reference>
<name>G2XZJ7_BOTF4</name>
<organism evidence="1 2">
    <name type="scientific">Botryotinia fuckeliana (strain T4)</name>
    <name type="common">Noble rot fungus</name>
    <name type="synonym">Botrytis cinerea</name>
    <dbReference type="NCBI Taxonomy" id="999810"/>
    <lineage>
        <taxon>Eukaryota</taxon>
        <taxon>Fungi</taxon>
        <taxon>Dikarya</taxon>
        <taxon>Ascomycota</taxon>
        <taxon>Pezizomycotina</taxon>
        <taxon>Leotiomycetes</taxon>
        <taxon>Helotiales</taxon>
        <taxon>Sclerotiniaceae</taxon>
        <taxon>Botrytis</taxon>
    </lineage>
</organism>
<evidence type="ECO:0000313" key="2">
    <source>
        <dbReference type="Proteomes" id="UP000008177"/>
    </source>
</evidence>
<dbReference type="InParanoid" id="G2XZJ7"/>